<organism evidence="2 3">
    <name type="scientific">Brockia lithotrophica</name>
    <dbReference type="NCBI Taxonomy" id="933949"/>
    <lineage>
        <taxon>Bacteria</taxon>
        <taxon>Bacillati</taxon>
        <taxon>Bacillota</taxon>
        <taxon>Bacilli</taxon>
        <taxon>Bacillales</taxon>
        <taxon>Bacillales Family X. Incertae Sedis</taxon>
        <taxon>Brockia</taxon>
    </lineage>
</organism>
<reference evidence="2 3" key="1">
    <citation type="submission" date="2018-10" db="EMBL/GenBank/DDBJ databases">
        <title>Genomic Encyclopedia of Type Strains, Phase IV (KMG-IV): sequencing the most valuable type-strain genomes for metagenomic binning, comparative biology and taxonomic classification.</title>
        <authorList>
            <person name="Goeker M."/>
        </authorList>
    </citation>
    <scope>NUCLEOTIDE SEQUENCE [LARGE SCALE GENOMIC DNA]</scope>
    <source>
        <strain evidence="2 3">DSM 22653</strain>
    </source>
</reference>
<dbReference type="RefSeq" id="WP_121443445.1">
    <property type="nucleotide sequence ID" value="NZ_RBIJ01000001.1"/>
</dbReference>
<evidence type="ECO:0000313" key="2">
    <source>
        <dbReference type="EMBL" id="RKQ88512.1"/>
    </source>
</evidence>
<comment type="caution">
    <text evidence="2">The sequence shown here is derived from an EMBL/GenBank/DDBJ whole genome shotgun (WGS) entry which is preliminary data.</text>
</comment>
<dbReference type="Proteomes" id="UP000267019">
    <property type="component" value="Unassembled WGS sequence"/>
</dbReference>
<dbReference type="InterPro" id="IPR002068">
    <property type="entry name" value="A-crystallin/Hsp20_dom"/>
</dbReference>
<proteinExistence type="predicted"/>
<dbReference type="InterPro" id="IPR008978">
    <property type="entry name" value="HSP20-like_chaperone"/>
</dbReference>
<protein>
    <submittedName>
        <fullName evidence="2">HSP20 family molecular chaperone IbpA</fullName>
    </submittedName>
</protein>
<dbReference type="EMBL" id="RBIJ01000001">
    <property type="protein sequence ID" value="RKQ88512.1"/>
    <property type="molecule type" value="Genomic_DNA"/>
</dbReference>
<evidence type="ECO:0000259" key="1">
    <source>
        <dbReference type="Pfam" id="PF00011"/>
    </source>
</evidence>
<feature type="domain" description="SHSP" evidence="1">
    <location>
        <begin position="38"/>
        <end position="113"/>
    </location>
</feature>
<keyword evidence="3" id="KW-1185">Reference proteome</keyword>
<gene>
    <name evidence="2" type="ORF">C7438_0145</name>
</gene>
<dbReference type="SUPFAM" id="SSF49764">
    <property type="entry name" value="HSP20-like chaperones"/>
    <property type="match status" value="1"/>
</dbReference>
<evidence type="ECO:0000313" key="3">
    <source>
        <dbReference type="Proteomes" id="UP000267019"/>
    </source>
</evidence>
<dbReference type="CDD" id="cd06464">
    <property type="entry name" value="ACD_sHsps-like"/>
    <property type="match status" value="1"/>
</dbReference>
<dbReference type="Pfam" id="PF00011">
    <property type="entry name" value="HSP20"/>
    <property type="match status" value="1"/>
</dbReference>
<dbReference type="AlphaFoldDB" id="A0A660L6Q0"/>
<accession>A0A660L6Q0</accession>
<name>A0A660L6Q0_9BACL</name>
<dbReference type="Gene3D" id="2.60.40.790">
    <property type="match status" value="1"/>
</dbReference>
<sequence>MWDGFWDDIRRLFSDLRLSAADLFRGSPAMRVYSPDAQTVVVEISVPEGFTSDEVDVAVDRRLPHVRGRVVHRYVEREGVRETRRAFAWSFPLPVGVDPDRVRVERGPRVLRVVLLRRTALPEGEPPSALPPP</sequence>